<sequence length="347" mass="38356">MFTDRRANTLPTQRVRQPWPTGKPFKILALDGGGIKGVYTAELLRLAEERFAGGRPLASYFDMVAGTSTGGIIGLGLGLGLTVQDIAEFYRVDGRQIFPPMPSGRLARWFRFCRAMLRTKLDHRELESALRRRFGDRLLGESSCRLVLPAFMVPKTEIAVFKTDHHADFRNDHATPAWKVARATSAAPTYLKGMEHEESGRIFVDGGVWANNPVMVALVDALSAYELGFDQIDVLSIGTGNPPFSLSRRQAVRGLIAWREAIRAAMFLTTDNATAQAKLLLGPQRCLRIEPSGSDADVEMDDYDDAFDRLPSCAARDLDEAASDIARFFVDVAEPRESVIIRGHDIG</sequence>
<organism evidence="5 6">
    <name type="scientific">Chenggangzhangella methanolivorans</name>
    <dbReference type="NCBI Taxonomy" id="1437009"/>
    <lineage>
        <taxon>Bacteria</taxon>
        <taxon>Pseudomonadati</taxon>
        <taxon>Pseudomonadota</taxon>
        <taxon>Alphaproteobacteria</taxon>
        <taxon>Hyphomicrobiales</taxon>
        <taxon>Methylopilaceae</taxon>
        <taxon>Chenggangzhangella</taxon>
    </lineage>
</organism>
<evidence type="ECO:0000256" key="1">
    <source>
        <dbReference type="ARBA" id="ARBA00022801"/>
    </source>
</evidence>
<evidence type="ECO:0000259" key="4">
    <source>
        <dbReference type="Pfam" id="PF01734"/>
    </source>
</evidence>
<dbReference type="GO" id="GO:0016020">
    <property type="term" value="C:membrane"/>
    <property type="evidence" value="ECO:0007669"/>
    <property type="project" value="TreeGrafter"/>
</dbReference>
<gene>
    <name evidence="5" type="ORF">K6K41_12755</name>
</gene>
<feature type="domain" description="PNPLA" evidence="4">
    <location>
        <begin position="28"/>
        <end position="218"/>
    </location>
</feature>
<dbReference type="InterPro" id="IPR016035">
    <property type="entry name" value="Acyl_Trfase/lysoPLipase"/>
</dbReference>
<name>A0A9E6RCL3_9HYPH</name>
<dbReference type="EMBL" id="CP081869">
    <property type="protein sequence ID" value="QZO02363.1"/>
    <property type="molecule type" value="Genomic_DNA"/>
</dbReference>
<evidence type="ECO:0000256" key="2">
    <source>
        <dbReference type="ARBA" id="ARBA00022963"/>
    </source>
</evidence>
<reference evidence="5" key="1">
    <citation type="submission" date="2021-08" db="EMBL/GenBank/DDBJ databases">
        <authorList>
            <person name="Zhang H."/>
            <person name="Xu M."/>
            <person name="Yu Z."/>
            <person name="Yang L."/>
            <person name="Cai Y."/>
        </authorList>
    </citation>
    <scope>NUCLEOTIDE SEQUENCE</scope>
    <source>
        <strain evidence="5">CHL1</strain>
    </source>
</reference>
<proteinExistence type="predicted"/>
<dbReference type="Proteomes" id="UP000825701">
    <property type="component" value="Chromosome"/>
</dbReference>
<dbReference type="SUPFAM" id="SSF52151">
    <property type="entry name" value="FabD/lysophospholipase-like"/>
    <property type="match status" value="1"/>
</dbReference>
<dbReference type="AlphaFoldDB" id="A0A9E6RCL3"/>
<dbReference type="PANTHER" id="PTHR24185:SF1">
    <property type="entry name" value="CALCIUM-INDEPENDENT PHOSPHOLIPASE A2-GAMMA"/>
    <property type="match status" value="1"/>
</dbReference>
<keyword evidence="6" id="KW-1185">Reference proteome</keyword>
<dbReference type="RefSeq" id="WP_261405734.1">
    <property type="nucleotide sequence ID" value="NZ_CP081869.1"/>
</dbReference>
<dbReference type="Pfam" id="PF01734">
    <property type="entry name" value="Patatin"/>
    <property type="match status" value="1"/>
</dbReference>
<dbReference type="GO" id="GO:0019369">
    <property type="term" value="P:arachidonate metabolic process"/>
    <property type="evidence" value="ECO:0007669"/>
    <property type="project" value="TreeGrafter"/>
</dbReference>
<dbReference type="CDD" id="cd07199">
    <property type="entry name" value="Pat17_PNPLA8_PNPLA9_like"/>
    <property type="match status" value="1"/>
</dbReference>
<dbReference type="GO" id="GO:0047499">
    <property type="term" value="F:calcium-independent phospholipase A2 activity"/>
    <property type="evidence" value="ECO:0007669"/>
    <property type="project" value="TreeGrafter"/>
</dbReference>
<dbReference type="NCBIfam" id="NF041079">
    <property type="entry name" value="CBASS_lipase"/>
    <property type="match status" value="1"/>
</dbReference>
<keyword evidence="1" id="KW-0378">Hydrolase</keyword>
<dbReference type="GO" id="GO:0016042">
    <property type="term" value="P:lipid catabolic process"/>
    <property type="evidence" value="ECO:0007669"/>
    <property type="project" value="UniProtKB-KW"/>
</dbReference>
<evidence type="ECO:0000256" key="3">
    <source>
        <dbReference type="ARBA" id="ARBA00023098"/>
    </source>
</evidence>
<evidence type="ECO:0000313" key="5">
    <source>
        <dbReference type="EMBL" id="QZO02363.1"/>
    </source>
</evidence>
<accession>A0A9E6RCL3</accession>
<protein>
    <submittedName>
        <fullName evidence="5">Patatin-like phospholipase family protein</fullName>
    </submittedName>
</protein>
<dbReference type="Gene3D" id="3.40.1090.10">
    <property type="entry name" value="Cytosolic phospholipase A2 catalytic domain"/>
    <property type="match status" value="1"/>
</dbReference>
<keyword evidence="2" id="KW-0442">Lipid degradation</keyword>
<dbReference type="PANTHER" id="PTHR24185">
    <property type="entry name" value="CALCIUM-INDEPENDENT PHOSPHOLIPASE A2-GAMMA"/>
    <property type="match status" value="1"/>
</dbReference>
<dbReference type="InterPro" id="IPR002641">
    <property type="entry name" value="PNPLA_dom"/>
</dbReference>
<keyword evidence="3" id="KW-0443">Lipid metabolism</keyword>
<dbReference type="KEGG" id="cmet:K6K41_12755"/>
<evidence type="ECO:0000313" key="6">
    <source>
        <dbReference type="Proteomes" id="UP000825701"/>
    </source>
</evidence>